<reference evidence="1 2" key="1">
    <citation type="journal article" date="2020" name="G3 (Bethesda)">
        <title>Improved Reference Genome for Cyclotella cryptica CCMP332, a Model for Cell Wall Morphogenesis, Salinity Adaptation, and Lipid Production in Diatoms (Bacillariophyta).</title>
        <authorList>
            <person name="Roberts W.R."/>
            <person name="Downey K.M."/>
            <person name="Ruck E.C."/>
            <person name="Traller J.C."/>
            <person name="Alverson A.J."/>
        </authorList>
    </citation>
    <scope>NUCLEOTIDE SEQUENCE [LARGE SCALE GENOMIC DNA]</scope>
    <source>
        <strain evidence="1 2">CCMP332</strain>
    </source>
</reference>
<gene>
    <name evidence="1" type="ORF">HJC23_002675</name>
</gene>
<organism evidence="1 2">
    <name type="scientific">Cyclotella cryptica</name>
    <dbReference type="NCBI Taxonomy" id="29204"/>
    <lineage>
        <taxon>Eukaryota</taxon>
        <taxon>Sar</taxon>
        <taxon>Stramenopiles</taxon>
        <taxon>Ochrophyta</taxon>
        <taxon>Bacillariophyta</taxon>
        <taxon>Coscinodiscophyceae</taxon>
        <taxon>Thalassiosirophycidae</taxon>
        <taxon>Stephanodiscales</taxon>
        <taxon>Stephanodiscaceae</taxon>
        <taxon>Cyclotella</taxon>
    </lineage>
</organism>
<sequence>MQSPPKPLAATNVTHIIENASTGIIRSVGICPPLPHQHVTNLNSNRNTNLLSTFNGTRKMEPPFPLVASSSSSHLVCRCTAVSVECRYQDHNVTDSHSTLSHSSPLHEQRPKCMFRGFRKDYTLGQVARSSSHMVMETSHREAAKTVSELEPCDFAFIKLTKESWTYAILACRYVNESQEQCLLFVFNTNGSTKEIKKPHWAELIRSVIVQDDNLEDGMGNDSRSNADLIEIAEQYRRQLRAAWVPDVIWVKRHEDDSSLSSLDSC</sequence>
<keyword evidence="2" id="KW-1185">Reference proteome</keyword>
<protein>
    <submittedName>
        <fullName evidence="1">Uncharacterized protein</fullName>
    </submittedName>
</protein>
<dbReference type="AlphaFoldDB" id="A0ABD3NY70"/>
<dbReference type="EMBL" id="JABMIG020000351">
    <property type="protein sequence ID" value="KAL3780382.1"/>
    <property type="molecule type" value="Genomic_DNA"/>
</dbReference>
<comment type="caution">
    <text evidence="1">The sequence shown here is derived from an EMBL/GenBank/DDBJ whole genome shotgun (WGS) entry which is preliminary data.</text>
</comment>
<accession>A0ABD3NY70</accession>
<proteinExistence type="predicted"/>
<evidence type="ECO:0000313" key="2">
    <source>
        <dbReference type="Proteomes" id="UP001516023"/>
    </source>
</evidence>
<name>A0ABD3NY70_9STRA</name>
<dbReference type="Proteomes" id="UP001516023">
    <property type="component" value="Unassembled WGS sequence"/>
</dbReference>
<evidence type="ECO:0000313" key="1">
    <source>
        <dbReference type="EMBL" id="KAL3780382.1"/>
    </source>
</evidence>